<dbReference type="Proteomes" id="UP001293791">
    <property type="component" value="Unassembled WGS sequence"/>
</dbReference>
<comment type="caution">
    <text evidence="1">The sequence shown here is derived from an EMBL/GenBank/DDBJ whole genome shotgun (WGS) entry which is preliminary data.</text>
</comment>
<evidence type="ECO:0000313" key="2">
    <source>
        <dbReference type="Proteomes" id="UP001293791"/>
    </source>
</evidence>
<reference evidence="1 2" key="1">
    <citation type="submission" date="2023-02" db="EMBL/GenBank/DDBJ databases">
        <title>Host association and intracellularity evolved multiple times independently in the Rickettsiales.</title>
        <authorList>
            <person name="Castelli M."/>
            <person name="Nardi T."/>
            <person name="Gammuto L."/>
            <person name="Bellinzona G."/>
            <person name="Sabaneyeva E."/>
            <person name="Potekhin A."/>
            <person name="Serra V."/>
            <person name="Petroni G."/>
            <person name="Sassera D."/>
        </authorList>
    </citation>
    <scope>NUCLEOTIDE SEQUENCE [LARGE SCALE GENOMIC DNA]</scope>
    <source>
        <strain evidence="1 2">BOD18</strain>
    </source>
</reference>
<proteinExistence type="predicted"/>
<accession>A0ABU5L6N6</accession>
<sequence length="75" mass="8624">MLKNPPRQPAASFKEFVTEDVVRSALTAHNEEQNRQRLLLHQHAGLQFCYASEIDNELKLFELKFRSANLKNGIA</sequence>
<keyword evidence="2" id="KW-1185">Reference proteome</keyword>
<organism evidence="1 2">
    <name type="scientific">Candidatus Cyrtobacter comes</name>
    <dbReference type="NCBI Taxonomy" id="675776"/>
    <lineage>
        <taxon>Bacteria</taxon>
        <taxon>Pseudomonadati</taxon>
        <taxon>Pseudomonadota</taxon>
        <taxon>Alphaproteobacteria</taxon>
        <taxon>Rickettsiales</taxon>
        <taxon>Candidatus Midichloriaceae</taxon>
        <taxon>Candidatus Cyrtobacter</taxon>
    </lineage>
</organism>
<dbReference type="EMBL" id="JARGYT010000004">
    <property type="protein sequence ID" value="MDZ5761786.1"/>
    <property type="molecule type" value="Genomic_DNA"/>
</dbReference>
<name>A0ABU5L6N6_9RICK</name>
<gene>
    <name evidence="1" type="ORF">Cyrtocomes_00144</name>
</gene>
<evidence type="ECO:0000313" key="1">
    <source>
        <dbReference type="EMBL" id="MDZ5761786.1"/>
    </source>
</evidence>
<protein>
    <submittedName>
        <fullName evidence="1">Uncharacterized protein</fullName>
    </submittedName>
</protein>